<accession>A0A645JJT6</accession>
<gene>
    <name evidence="1" type="ORF">SDC9_211608</name>
</gene>
<evidence type="ECO:0000313" key="1">
    <source>
        <dbReference type="EMBL" id="MPN63841.1"/>
    </source>
</evidence>
<proteinExistence type="predicted"/>
<sequence>MLSNNVLLVPKNFMQHLAVITIGTARGILHAKTENTPFNQYVLPTINVSEMIKDDVTFEFRE</sequence>
<dbReference type="EMBL" id="VSSQ01143830">
    <property type="protein sequence ID" value="MPN63841.1"/>
    <property type="molecule type" value="Genomic_DNA"/>
</dbReference>
<protein>
    <submittedName>
        <fullName evidence="1">Uncharacterized protein</fullName>
    </submittedName>
</protein>
<organism evidence="1">
    <name type="scientific">bioreactor metagenome</name>
    <dbReference type="NCBI Taxonomy" id="1076179"/>
    <lineage>
        <taxon>unclassified sequences</taxon>
        <taxon>metagenomes</taxon>
        <taxon>ecological metagenomes</taxon>
    </lineage>
</organism>
<name>A0A645JJT6_9ZZZZ</name>
<comment type="caution">
    <text evidence="1">The sequence shown here is derived from an EMBL/GenBank/DDBJ whole genome shotgun (WGS) entry which is preliminary data.</text>
</comment>
<reference evidence="1" key="1">
    <citation type="submission" date="2019-08" db="EMBL/GenBank/DDBJ databases">
        <authorList>
            <person name="Kucharzyk K."/>
            <person name="Murdoch R.W."/>
            <person name="Higgins S."/>
            <person name="Loffler F."/>
        </authorList>
    </citation>
    <scope>NUCLEOTIDE SEQUENCE</scope>
</reference>
<dbReference type="AlphaFoldDB" id="A0A645JJT6"/>